<evidence type="ECO:0000259" key="1">
    <source>
        <dbReference type="Pfam" id="PF20661"/>
    </source>
</evidence>
<dbReference type="Pfam" id="PF20661">
    <property type="entry name" value="SutA-RBD"/>
    <property type="match status" value="1"/>
</dbReference>
<dbReference type="RefSeq" id="WP_251810293.1">
    <property type="nucleotide sequence ID" value="NZ_CP101527.1"/>
</dbReference>
<dbReference type="InterPro" id="IPR049191">
    <property type="entry name" value="SutA_RBD"/>
</dbReference>
<evidence type="ECO:0000313" key="2">
    <source>
        <dbReference type="EMBL" id="UZW74866.1"/>
    </source>
</evidence>
<sequence length="107" mass="12362">MNKRPTKAEIRNELESQVRDFLEQGGSLEQVESGVSGRFDQNGPIKSNAIVFDEPKEGRTLLNDVVATIEARKHPEPVKKRPRRSAPKKKMIYDDFGEPLRWEWVEE</sequence>
<organism evidence="2 3">
    <name type="scientific">Alkalimarinus sediminis</name>
    <dbReference type="NCBI Taxonomy" id="1632866"/>
    <lineage>
        <taxon>Bacteria</taxon>
        <taxon>Pseudomonadati</taxon>
        <taxon>Pseudomonadota</taxon>
        <taxon>Gammaproteobacteria</taxon>
        <taxon>Alteromonadales</taxon>
        <taxon>Alteromonadaceae</taxon>
        <taxon>Alkalimarinus</taxon>
    </lineage>
</organism>
<protein>
    <recommendedName>
        <fullName evidence="1">Transcriptional regulator SutA RNAP-binding domain-containing protein</fullName>
    </recommendedName>
</protein>
<gene>
    <name evidence="2" type="ORF">NNL22_17880</name>
</gene>
<proteinExistence type="predicted"/>
<reference evidence="2" key="1">
    <citation type="submission" date="2022-07" db="EMBL/GenBank/DDBJ databases">
        <title>Alkalimarinus sp. nov., isolated from gut of a Alitta virens.</title>
        <authorList>
            <person name="Yang A.I."/>
            <person name="Shin N.-R."/>
        </authorList>
    </citation>
    <scope>NUCLEOTIDE SEQUENCE</scope>
    <source>
        <strain evidence="2">FA028</strain>
    </source>
</reference>
<dbReference type="KEGG" id="asem:NNL22_17880"/>
<accession>A0A9E8HL55</accession>
<feature type="domain" description="Transcriptional regulator SutA RNAP-binding" evidence="1">
    <location>
        <begin position="5"/>
        <end position="38"/>
    </location>
</feature>
<keyword evidence="3" id="KW-1185">Reference proteome</keyword>
<dbReference type="AlphaFoldDB" id="A0A9E8HL55"/>
<name>A0A9E8HL55_9ALTE</name>
<evidence type="ECO:0000313" key="3">
    <source>
        <dbReference type="Proteomes" id="UP001164472"/>
    </source>
</evidence>
<dbReference type="EMBL" id="CP101527">
    <property type="protein sequence ID" value="UZW74866.1"/>
    <property type="molecule type" value="Genomic_DNA"/>
</dbReference>
<dbReference type="Proteomes" id="UP001164472">
    <property type="component" value="Chromosome"/>
</dbReference>